<accession>A0A0C9M9Q9</accession>
<keyword evidence="1" id="KW-0732">Signal</keyword>
<dbReference type="Gene3D" id="3.80.10.10">
    <property type="entry name" value="Ribonuclease Inhibitor"/>
    <property type="match status" value="1"/>
</dbReference>
<feature type="signal peptide" evidence="1">
    <location>
        <begin position="1"/>
        <end position="24"/>
    </location>
</feature>
<dbReference type="InterPro" id="IPR001810">
    <property type="entry name" value="F-box_dom"/>
</dbReference>
<dbReference type="Gene3D" id="1.20.1280.50">
    <property type="match status" value="1"/>
</dbReference>
<evidence type="ECO:0000259" key="2">
    <source>
        <dbReference type="Pfam" id="PF12937"/>
    </source>
</evidence>
<sequence>MTTIQSLPKEVLVFVFVCLDSVEAIGECRLVCKYWNESAAIAMLEIPLHLCFHNKMKAKKLMQYLMASQNKHQHVKYLSLCHYDNEILETVLPLVFSPNIRELDGYGSDMLYRLITKIAKESKAKFDKLKCIPSTYYFTDNYSKALSTFKDSLTALDITLVEIPESPSHLVNQLSEFKCLATLDLKAPFDNIAELDRIIGGCLQLQQLQLSTEAYVQYDDAPMDRASLSTWPMDNDSIHQINSLKSLDIVSNGFPHFVQYLMFKYPDMHSISLTIHKTDAYITKNTVQLIGSLEKVPNYCLTYRVTVGDDITTMFHAAKSGINVVKVGYHHILRGVWTLVMSVEGRKKESNHQTTFSMHIPPNANTKSHAWYLSQAQIPIDSLEIDLLNYRDFDVDDINDLYRRIAVKDETVVFFDILFDYPNIESVRFIARDISNCSDFYFSHQHTRLKSLEICGAQLGPATSLALTDMCRELSVLKLVNCSILRKDGIVCVNMEHNTFQEFTYRLMPCNYYTRNMGDLKNKTAVEYAERTLLALELYYSRETYLWLRIKKANQAIFLKVMPNDRYRYLITKKQFYLRPPKARAIQISCFSVKHLLLDLDSVHLQIDEEYIEYALASPLSSDYDSAEDSDMSDF</sequence>
<evidence type="ECO:0000256" key="1">
    <source>
        <dbReference type="SAM" id="SignalP"/>
    </source>
</evidence>
<evidence type="ECO:0000313" key="4">
    <source>
        <dbReference type="Proteomes" id="UP000053815"/>
    </source>
</evidence>
<dbReference type="Proteomes" id="UP000053815">
    <property type="component" value="Unassembled WGS sequence"/>
</dbReference>
<feature type="domain" description="F-box" evidence="2">
    <location>
        <begin position="4"/>
        <end position="39"/>
    </location>
</feature>
<keyword evidence="4" id="KW-1185">Reference proteome</keyword>
<dbReference type="EMBL" id="DF836441">
    <property type="protein sequence ID" value="GAN07191.1"/>
    <property type="molecule type" value="Genomic_DNA"/>
</dbReference>
<gene>
    <name evidence="3" type="ORF">MAM1_0152c06684</name>
</gene>
<evidence type="ECO:0000313" key="3">
    <source>
        <dbReference type="EMBL" id="GAN07191.1"/>
    </source>
</evidence>
<dbReference type="Pfam" id="PF12937">
    <property type="entry name" value="F-box-like"/>
    <property type="match status" value="1"/>
</dbReference>
<dbReference type="AlphaFoldDB" id="A0A0C9M9Q9"/>
<feature type="chain" id="PRO_5002199338" description="F-box domain-containing protein" evidence="1">
    <location>
        <begin position="25"/>
        <end position="635"/>
    </location>
</feature>
<dbReference type="SUPFAM" id="SSF52047">
    <property type="entry name" value="RNI-like"/>
    <property type="match status" value="1"/>
</dbReference>
<name>A0A0C9M9Q9_9FUNG</name>
<organism evidence="3">
    <name type="scientific">Mucor ambiguus</name>
    <dbReference type="NCBI Taxonomy" id="91626"/>
    <lineage>
        <taxon>Eukaryota</taxon>
        <taxon>Fungi</taxon>
        <taxon>Fungi incertae sedis</taxon>
        <taxon>Mucoromycota</taxon>
        <taxon>Mucoromycotina</taxon>
        <taxon>Mucoromycetes</taxon>
        <taxon>Mucorales</taxon>
        <taxon>Mucorineae</taxon>
        <taxon>Mucoraceae</taxon>
        <taxon>Mucor</taxon>
    </lineage>
</organism>
<proteinExistence type="predicted"/>
<reference evidence="3" key="1">
    <citation type="submission" date="2014-09" db="EMBL/GenBank/DDBJ databases">
        <title>Draft genome sequence of an oleaginous Mucoromycotina fungus Mucor ambiguus NBRC6742.</title>
        <authorList>
            <person name="Takeda I."/>
            <person name="Yamane N."/>
            <person name="Morita T."/>
            <person name="Tamano K."/>
            <person name="Machida M."/>
            <person name="Baker S."/>
            <person name="Koike H."/>
        </authorList>
    </citation>
    <scope>NUCLEOTIDE SEQUENCE</scope>
    <source>
        <strain evidence="3">NBRC 6742</strain>
    </source>
</reference>
<dbReference type="OrthoDB" id="2218040at2759"/>
<protein>
    <recommendedName>
        <fullName evidence="2">F-box domain-containing protein</fullName>
    </recommendedName>
</protein>
<dbReference type="InterPro" id="IPR036047">
    <property type="entry name" value="F-box-like_dom_sf"/>
</dbReference>
<dbReference type="SUPFAM" id="SSF81383">
    <property type="entry name" value="F-box domain"/>
    <property type="match status" value="1"/>
</dbReference>
<dbReference type="InterPro" id="IPR032675">
    <property type="entry name" value="LRR_dom_sf"/>
</dbReference>